<feature type="domain" description="Peptidase S1" evidence="34">
    <location>
        <begin position="461"/>
        <end position="711"/>
    </location>
</feature>
<feature type="modified residue" description="Phosphoserine; by CK2" evidence="28">
    <location>
        <position position="208"/>
    </location>
</feature>
<dbReference type="InterPro" id="IPR001314">
    <property type="entry name" value="Peptidase_S1A"/>
</dbReference>
<keyword evidence="22 28" id="KW-0379">Hydroxylation</keyword>
<evidence type="ECO:0000256" key="10">
    <source>
        <dbReference type="ARBA" id="ARBA00022670"/>
    </source>
</evidence>
<evidence type="ECO:0000256" key="5">
    <source>
        <dbReference type="ARBA" id="ARBA00022525"/>
    </source>
</evidence>
<comment type="subcellular location">
    <subcellularLocation>
        <location evidence="2">Cell surface</location>
    </subcellularLocation>
    <subcellularLocation>
        <location evidence="3">Secreted</location>
    </subcellularLocation>
</comment>
<evidence type="ECO:0000256" key="22">
    <source>
        <dbReference type="ARBA" id="ARBA00023278"/>
    </source>
</evidence>
<comment type="similarity">
    <text evidence="23">Belongs to the peptidase S1 family. CLIP subfamily.</text>
</comment>
<dbReference type="Gene3D" id="2.10.70.10">
    <property type="entry name" value="Complement Module, domain 1"/>
    <property type="match status" value="2"/>
</dbReference>
<evidence type="ECO:0000256" key="4">
    <source>
        <dbReference type="ARBA" id="ARBA00011907"/>
    </source>
</evidence>
<keyword evidence="18" id="KW-0391">Immunity</keyword>
<evidence type="ECO:0000256" key="27">
    <source>
        <dbReference type="PIRSR" id="PIRSR001155-2"/>
    </source>
</evidence>
<name>A0A437CJQ3_ORYJA</name>
<evidence type="ECO:0000256" key="15">
    <source>
        <dbReference type="ARBA" id="ARBA00022813"/>
    </source>
</evidence>
<feature type="disulfide bond" evidence="27">
    <location>
        <begin position="163"/>
        <end position="176"/>
    </location>
</feature>
<dbReference type="SUPFAM" id="SSF50494">
    <property type="entry name" value="Trypsin-like serine proteases"/>
    <property type="match status" value="1"/>
</dbReference>
<dbReference type="Pfam" id="PF07645">
    <property type="entry name" value="EGF_CA"/>
    <property type="match status" value="1"/>
</dbReference>
<keyword evidence="20 27" id="KW-1015">Disulfide bond</keyword>
<keyword evidence="6" id="KW-0245">EGF-like domain</keyword>
<comment type="catalytic activity">
    <reaction evidence="1">
        <text>Selective cleavage of Lys(or Arg)-|-Ile bond in complement subcomponent C1s to form the active form of C1s (EC 3.4.21.42).</text>
        <dbReference type="EC" id="3.4.21.41"/>
    </reaction>
</comment>
<evidence type="ECO:0000256" key="11">
    <source>
        <dbReference type="ARBA" id="ARBA00022723"/>
    </source>
</evidence>
<feature type="disulfide bond" description="Interchain (between heavy and light chains)" evidence="27">
    <location>
        <begin position="448"/>
        <end position="578"/>
    </location>
</feature>
<comment type="subunit">
    <text evidence="25">Core component of the complement C1 complex, a calcium-dependent complex composed of 1 molecule of the C1Q subcomplex, 2 molecules of C1R and 2 molecules of C1S. The C1Q subcomplex is composed 18 subunits: 3 chains of C1QA, C1QB, and C1QC trimerize to form 6 collagen-like triple helices connected to six globular ligand-recognition modules. Within the C1 complex, C1R is a dimer of identical chains, each of which is activated by cleavage into two chains, heavy and light, connected by disulfide bonds.</text>
</comment>
<dbReference type="SUPFAM" id="SSF57535">
    <property type="entry name" value="Complement control module/SCR domain"/>
    <property type="match status" value="2"/>
</dbReference>
<evidence type="ECO:0000256" key="32">
    <source>
        <dbReference type="SAM" id="SignalP"/>
    </source>
</evidence>
<dbReference type="Proteomes" id="UP000283210">
    <property type="component" value="Chromosome 16"/>
</dbReference>
<feature type="signal peptide" evidence="32">
    <location>
        <begin position="1"/>
        <end position="30"/>
    </location>
</feature>
<evidence type="ECO:0000256" key="18">
    <source>
        <dbReference type="ARBA" id="ARBA00022859"/>
    </source>
</evidence>
<feature type="disulfide bond" evidence="27">
    <location>
        <begin position="659"/>
        <end position="687"/>
    </location>
</feature>
<keyword evidence="16" id="KW-0720">Serine protease</keyword>
<keyword evidence="19" id="KW-0180">Complement pathway</keyword>
<dbReference type="InterPro" id="IPR000742">
    <property type="entry name" value="EGF"/>
</dbReference>
<dbReference type="PROSITE" id="PS00135">
    <property type="entry name" value="TRYPSIN_SER"/>
    <property type="match status" value="1"/>
</dbReference>
<feature type="active site" description="Charge relay system" evidence="26">
    <location>
        <position position="558"/>
    </location>
</feature>
<feature type="disulfide bond" evidence="27">
    <location>
        <begin position="625"/>
        <end position="648"/>
    </location>
</feature>
<evidence type="ECO:0000256" key="24">
    <source>
        <dbReference type="ARBA" id="ARBA00093383"/>
    </source>
</evidence>
<keyword evidence="12 32" id="KW-0732">Signal</keyword>
<feature type="modified residue" description="(3R)-3-hydroxyasparagine" evidence="28">
    <location>
        <position position="169"/>
    </location>
</feature>
<dbReference type="InterPro" id="IPR000436">
    <property type="entry name" value="Sushi_SCR_CCP_dom"/>
</dbReference>
<evidence type="ECO:0000256" key="23">
    <source>
        <dbReference type="ARBA" id="ARBA00024195"/>
    </source>
</evidence>
<dbReference type="Pfam" id="PF00084">
    <property type="entry name" value="Sushi"/>
    <property type="match status" value="2"/>
</dbReference>
<keyword evidence="15" id="KW-0068">Autocatalytic cleavage</keyword>
<evidence type="ECO:0000256" key="20">
    <source>
        <dbReference type="ARBA" id="ARBA00023157"/>
    </source>
</evidence>
<gene>
    <name evidence="36" type="ORF">OJAV_G00161230</name>
</gene>
<feature type="binding site" evidence="29">
    <location>
        <position position="75"/>
    </location>
    <ligand>
        <name>Ca(2+)</name>
        <dbReference type="ChEBI" id="CHEBI:29108"/>
        <label>1</label>
    </ligand>
</feature>
<evidence type="ECO:0000256" key="9">
    <source>
        <dbReference type="ARBA" id="ARBA00022659"/>
    </source>
</evidence>
<evidence type="ECO:0000256" key="21">
    <source>
        <dbReference type="ARBA" id="ARBA00023180"/>
    </source>
</evidence>
<dbReference type="InterPro" id="IPR001881">
    <property type="entry name" value="EGF-like_Ca-bd_dom"/>
</dbReference>
<dbReference type="InterPro" id="IPR035914">
    <property type="entry name" value="Sperma_CUB_dom_sf"/>
</dbReference>
<feature type="domain" description="CUB" evidence="33">
    <location>
        <begin position="195"/>
        <end position="310"/>
    </location>
</feature>
<dbReference type="Pfam" id="PF00431">
    <property type="entry name" value="CUB"/>
    <property type="match status" value="2"/>
</dbReference>
<evidence type="ECO:0000256" key="6">
    <source>
        <dbReference type="ARBA" id="ARBA00022536"/>
    </source>
</evidence>
<evidence type="ECO:0000313" key="37">
    <source>
        <dbReference type="Proteomes" id="UP000283210"/>
    </source>
</evidence>
<accession>A0A437CJQ3</accession>
<dbReference type="SUPFAM" id="SSF49854">
    <property type="entry name" value="Spermadhesin, CUB domain"/>
    <property type="match status" value="2"/>
</dbReference>
<dbReference type="GO" id="GO:0005509">
    <property type="term" value="F:calcium ion binding"/>
    <property type="evidence" value="ECO:0007669"/>
    <property type="project" value="InterPro"/>
</dbReference>
<feature type="binding site" evidence="29">
    <location>
        <position position="83"/>
    </location>
    <ligand>
        <name>Ca(2+)</name>
        <dbReference type="ChEBI" id="CHEBI:29108"/>
        <label>1</label>
    </ligand>
</feature>
<evidence type="ECO:0000256" key="29">
    <source>
        <dbReference type="PIRSR" id="PIRSR001155-4"/>
    </source>
</evidence>
<feature type="binding site" evidence="29">
    <location>
        <position position="151"/>
    </location>
    <ligand>
        <name>Ca(2+)</name>
        <dbReference type="ChEBI" id="CHEBI:29108"/>
        <label>2</label>
    </ligand>
</feature>
<keyword evidence="37" id="KW-1185">Reference proteome</keyword>
<comment type="function">
    <text evidence="24">Serine protease component of the complement C1 complex, a multiprotein complex that initiates the classical pathway of the complement system, a cascade of proteins that leads to phagocytosis and breakdown of pathogens and signaling that strengthens the adaptive immune system. C1R catalyzes the first enzymatic step in the classical complement pathway: it is activated by the C1Q subcomplex of the C1 complex, which associates with IgG or IgM immunoglobulins complexed with antigens to form antigen-antibody complexes on the surface of pathogens. Immunoglobulin-binding promotes the autocatalytic cleavage and activation of C1R. Activated C1R then cleaves and activates C1S, the second protease of the classical complement pathway. It is unclear if C1R activates C1S within single, strained C1 complexes or between neighboring C1 complexes on surfaces.</text>
</comment>
<dbReference type="InterPro" id="IPR000859">
    <property type="entry name" value="CUB_dom"/>
</dbReference>
<evidence type="ECO:0000313" key="36">
    <source>
        <dbReference type="EMBL" id="RVE62784.1"/>
    </source>
</evidence>
<evidence type="ECO:0000256" key="2">
    <source>
        <dbReference type="ARBA" id="ARBA00004241"/>
    </source>
</evidence>
<feature type="disulfide bond" evidence="27">
    <location>
        <begin position="255"/>
        <end position="273"/>
    </location>
</feature>
<reference evidence="36 37" key="2">
    <citation type="submission" date="2019-01" db="EMBL/GenBank/DDBJ databases">
        <title>A chromosome length genome reference of the Java medaka (oryzias javanicus).</title>
        <authorList>
            <person name="Herpin A."/>
            <person name="Takehana Y."/>
            <person name="Naruse K."/>
            <person name="Ansai S."/>
            <person name="Kawaguchi M."/>
        </authorList>
    </citation>
    <scope>NUCLEOTIDE SEQUENCE [LARGE SCALE GENOMIC DNA]</scope>
    <source>
        <strain evidence="36">RS831</strain>
        <tissue evidence="36">Whole body</tissue>
    </source>
</reference>
<dbReference type="InterPro" id="IPR018097">
    <property type="entry name" value="EGF_Ca-bd_CS"/>
</dbReference>
<dbReference type="PRINTS" id="PR00722">
    <property type="entry name" value="CHYMOTRYPSIN"/>
</dbReference>
<evidence type="ECO:0000256" key="16">
    <source>
        <dbReference type="ARBA" id="ARBA00022825"/>
    </source>
</evidence>
<sequence length="713" mass="78729">MSVSRMGSPSFIIWFLLYVLVCECLPLADSDTVMHGEIHSPQYPQPYPPNALEQWDLSVPKGFRIRLTFTHLDIEASDDCYYDSLTVLSNGKLLWKFCGNENSGDGNHPGHQPILSPGNTLTLIFQSDGSNPERHQNIGFFAQFQAIDVDECSAPETGNGPLCSQICLNTLGSYLCACHHGFELRSDQSTCILSCGVGIFDELEGHLSSPGYPNPSPHALSCQYVISVEDGFTVSLNFSDNFQVESIDTEGGPHCLHHWLQVTLPNREPVKLCGKKSPGLIDTNSNSVTLDYHTDNEGMSKGWSLDYSTGRVKCPMPGRVTRGRVTPSMTEYFYRDHIYVRCDQGYKLMMNGEEIKSFSTVCQNNGQWHLPLPECHIIDCGEPEALLNGGVTFLSGSQNQYLSVVRYHCNEPFYSLEGDQNVTFTCEADRQWRSNHLAVTSPTCLPVCGQPTQHISDNMRILGGRDAPQNTIPWQVLLTIGSGRGGGMIIADKWILTAAHVVAYNGQQASTDLVKIYVGGIAVLNMMNSSLNPESIYAESIYVHPGYDSNDDLSYDNDIALIKLKNPLTFRAAVMPVCLPAKDSSYMTSVMGQVSGFGLMKYNDSRILTNILKYVHLPLVDHELCRTSLNALKAKNYKVPHLTNNMFCAGTPEGGKDSCQGDSGGPFTLTKNGRFWAAGIVSWGVDCGLPGTYGVYTKVVKYLDWINRTMQEN</sequence>
<evidence type="ECO:0000256" key="1">
    <source>
        <dbReference type="ARBA" id="ARBA00001057"/>
    </source>
</evidence>
<feature type="binding site" evidence="29">
    <location>
        <position position="149"/>
    </location>
    <ligand>
        <name>Ca(2+)</name>
        <dbReference type="ChEBI" id="CHEBI:29108"/>
        <label>2</label>
    </ligand>
</feature>
<dbReference type="FunFam" id="2.60.120.290:FF:000006">
    <property type="entry name" value="Mannan-binding lectin serine protease 1"/>
    <property type="match status" value="1"/>
</dbReference>
<dbReference type="InterPro" id="IPR001254">
    <property type="entry name" value="Trypsin_dom"/>
</dbReference>
<dbReference type="InterPro" id="IPR024175">
    <property type="entry name" value="Pept_S1A_C1r/C1S/mannan-bd"/>
</dbReference>
<dbReference type="FunFam" id="2.10.70.10:FF:000154">
    <property type="entry name" value="Complement component 1, r subcomponent"/>
    <property type="match status" value="1"/>
</dbReference>
<protein>
    <recommendedName>
        <fullName evidence="4">complement subcomponent C1r</fullName>
        <ecNumber evidence="4">3.4.21.41</ecNumber>
    </recommendedName>
</protein>
<dbReference type="GO" id="GO:0006958">
    <property type="term" value="P:complement activation, classical pathway"/>
    <property type="evidence" value="ECO:0007669"/>
    <property type="project" value="UniProtKB-KW"/>
</dbReference>
<feature type="binding site" evidence="29">
    <location>
        <position position="128"/>
    </location>
    <ligand>
        <name>Ca(2+)</name>
        <dbReference type="ChEBI" id="CHEBI:29108"/>
        <label>1</label>
    </ligand>
</feature>
<evidence type="ECO:0000256" key="19">
    <source>
        <dbReference type="ARBA" id="ARBA00022875"/>
    </source>
</evidence>
<feature type="binding site" evidence="29">
    <location>
        <position position="130"/>
    </location>
    <ligand>
        <name>Ca(2+)</name>
        <dbReference type="ChEBI" id="CHEBI:29108"/>
        <label>1</label>
    </ligand>
</feature>
<dbReference type="InterPro" id="IPR033116">
    <property type="entry name" value="TRYPSIN_SER"/>
</dbReference>
<feature type="active site" description="Charge relay system" evidence="26">
    <location>
        <position position="500"/>
    </location>
</feature>
<feature type="disulfide bond" evidence="27 30">
    <location>
        <begin position="195"/>
        <end position="222"/>
    </location>
</feature>
<dbReference type="PIRSF" id="PIRSF001155">
    <property type="entry name" value="C1r_C1s_MASP"/>
    <property type="match status" value="1"/>
</dbReference>
<organism evidence="36 37">
    <name type="scientific">Oryzias javanicus</name>
    <name type="common">Javanese ricefish</name>
    <name type="synonym">Aplocheilus javanicus</name>
    <dbReference type="NCBI Taxonomy" id="123683"/>
    <lineage>
        <taxon>Eukaryota</taxon>
        <taxon>Metazoa</taxon>
        <taxon>Chordata</taxon>
        <taxon>Craniata</taxon>
        <taxon>Vertebrata</taxon>
        <taxon>Euteleostomi</taxon>
        <taxon>Actinopterygii</taxon>
        <taxon>Neopterygii</taxon>
        <taxon>Teleostei</taxon>
        <taxon>Neoteleostei</taxon>
        <taxon>Acanthomorphata</taxon>
        <taxon>Ovalentaria</taxon>
        <taxon>Atherinomorphae</taxon>
        <taxon>Beloniformes</taxon>
        <taxon>Adrianichthyidae</taxon>
        <taxon>Oryziinae</taxon>
        <taxon>Oryzias</taxon>
    </lineage>
</organism>
<feature type="domain" description="CUB" evidence="33">
    <location>
        <begin position="24"/>
        <end position="147"/>
    </location>
</feature>
<evidence type="ECO:0000259" key="35">
    <source>
        <dbReference type="PROSITE" id="PS50923"/>
    </source>
</evidence>
<evidence type="ECO:0000256" key="31">
    <source>
        <dbReference type="PROSITE-ProRule" id="PRU00302"/>
    </source>
</evidence>
<dbReference type="PANTHER" id="PTHR24255:SF25">
    <property type="entry name" value="COMPLEMENT C1R SUBCOMPONENT"/>
    <property type="match status" value="1"/>
</dbReference>
<feature type="disulfide bond" evidence="27">
    <location>
        <begin position="178"/>
        <end position="191"/>
    </location>
</feature>
<dbReference type="InterPro" id="IPR043504">
    <property type="entry name" value="Peptidase_S1_PA_chymotrypsin"/>
</dbReference>
<feature type="disulfide bond" evidence="27">
    <location>
        <begin position="380"/>
        <end position="426"/>
    </location>
</feature>
<dbReference type="PROSITE" id="PS50240">
    <property type="entry name" value="TRYPSIN_DOM"/>
    <property type="match status" value="1"/>
</dbReference>
<keyword evidence="11 29" id="KW-0479">Metal-binding</keyword>
<dbReference type="GO" id="GO:0031638">
    <property type="term" value="P:zymogen activation"/>
    <property type="evidence" value="ECO:0007669"/>
    <property type="project" value="TreeGrafter"/>
</dbReference>
<keyword evidence="13" id="KW-0677">Repeat</keyword>
<dbReference type="CDD" id="cd00033">
    <property type="entry name" value="CCP"/>
    <property type="match status" value="2"/>
</dbReference>
<evidence type="ECO:0000256" key="3">
    <source>
        <dbReference type="ARBA" id="ARBA00004613"/>
    </source>
</evidence>
<evidence type="ECO:0000256" key="25">
    <source>
        <dbReference type="ARBA" id="ARBA00093536"/>
    </source>
</evidence>
<dbReference type="FunFam" id="2.40.10.10:FF:000002">
    <property type="entry name" value="Transmembrane protease serine"/>
    <property type="match status" value="1"/>
</dbReference>
<dbReference type="GO" id="GO:0045087">
    <property type="term" value="P:innate immune response"/>
    <property type="evidence" value="ECO:0007669"/>
    <property type="project" value="UniProtKB-KW"/>
</dbReference>
<evidence type="ECO:0000259" key="33">
    <source>
        <dbReference type="PROSITE" id="PS01180"/>
    </source>
</evidence>
<dbReference type="SMART" id="SM00020">
    <property type="entry name" value="Tryp_SPc"/>
    <property type="match status" value="1"/>
</dbReference>
<evidence type="ECO:0000256" key="12">
    <source>
        <dbReference type="ARBA" id="ARBA00022729"/>
    </source>
</evidence>
<evidence type="ECO:0000256" key="30">
    <source>
        <dbReference type="PROSITE-ProRule" id="PRU00059"/>
    </source>
</evidence>
<feature type="active site" description="Charge relay system" evidence="26">
    <location>
        <position position="663"/>
    </location>
</feature>
<dbReference type="GO" id="GO:0072562">
    <property type="term" value="C:blood microparticle"/>
    <property type="evidence" value="ECO:0007669"/>
    <property type="project" value="TreeGrafter"/>
</dbReference>
<dbReference type="Gene3D" id="2.40.10.10">
    <property type="entry name" value="Trypsin-like serine proteases"/>
    <property type="match status" value="1"/>
</dbReference>
<reference evidence="36 37" key="1">
    <citation type="submission" date="2018-11" db="EMBL/GenBank/DDBJ databases">
        <authorList>
            <person name="Lopez-Roques C."/>
            <person name="Donnadieu C."/>
            <person name="Bouchez O."/>
            <person name="Klopp C."/>
            <person name="Cabau C."/>
            <person name="Zahm M."/>
        </authorList>
    </citation>
    <scope>NUCLEOTIDE SEQUENCE [LARGE SCALE GENOMIC DNA]</scope>
    <source>
        <strain evidence="36">RS831</strain>
        <tissue evidence="36">Whole body</tissue>
    </source>
</reference>
<dbReference type="PROSITE" id="PS01180">
    <property type="entry name" value="CUB"/>
    <property type="match status" value="2"/>
</dbReference>
<dbReference type="Gene3D" id="2.60.120.290">
    <property type="entry name" value="Spermadhesin, CUB domain"/>
    <property type="match status" value="2"/>
</dbReference>
<dbReference type="PANTHER" id="PTHR24255">
    <property type="entry name" value="COMPLEMENT COMPONENT 1, S SUBCOMPONENT-RELATED"/>
    <property type="match status" value="1"/>
</dbReference>
<proteinExistence type="inferred from homology"/>
<evidence type="ECO:0000256" key="13">
    <source>
        <dbReference type="ARBA" id="ARBA00022737"/>
    </source>
</evidence>
<keyword evidence="14" id="KW-0378">Hydrolase</keyword>
<dbReference type="GO" id="GO:0009986">
    <property type="term" value="C:cell surface"/>
    <property type="evidence" value="ECO:0007669"/>
    <property type="project" value="UniProtKB-SubCell"/>
</dbReference>
<dbReference type="SMART" id="SM00179">
    <property type="entry name" value="EGF_CA"/>
    <property type="match status" value="1"/>
</dbReference>
<dbReference type="PROSITE" id="PS01187">
    <property type="entry name" value="EGF_CA"/>
    <property type="match status" value="1"/>
</dbReference>
<dbReference type="Gene3D" id="2.10.25.10">
    <property type="entry name" value="Laminin"/>
    <property type="match status" value="1"/>
</dbReference>
<evidence type="ECO:0000259" key="34">
    <source>
        <dbReference type="PROSITE" id="PS50240"/>
    </source>
</evidence>
<evidence type="ECO:0000256" key="28">
    <source>
        <dbReference type="PIRSR" id="PIRSR001155-3"/>
    </source>
</evidence>
<feature type="binding site" evidence="29">
    <location>
        <position position="245"/>
    </location>
    <ligand>
        <name>Ca(2+)</name>
        <dbReference type="ChEBI" id="CHEBI:29108"/>
        <label>3</label>
    </ligand>
</feature>
<keyword evidence="21" id="KW-0325">Glycoprotein</keyword>
<feature type="binding site" evidence="29">
    <location>
        <position position="295"/>
    </location>
    <ligand>
        <name>Ca(2+)</name>
        <dbReference type="ChEBI" id="CHEBI:29108"/>
        <label>3</label>
    </ligand>
</feature>
<dbReference type="SMART" id="SM00181">
    <property type="entry name" value="EGF"/>
    <property type="match status" value="1"/>
</dbReference>
<comment type="PTM">
    <text evidence="28">The iron and 2-oxoglutarate dependent 3-hydroxylation of aspartate and asparagine is (R) stereospecific within EGF domains.</text>
</comment>
<evidence type="ECO:0000256" key="26">
    <source>
        <dbReference type="PIRSR" id="PIRSR001155-1"/>
    </source>
</evidence>
<dbReference type="InterPro" id="IPR009003">
    <property type="entry name" value="Peptidase_S1_PA"/>
</dbReference>
<dbReference type="EMBL" id="CM012452">
    <property type="protein sequence ID" value="RVE62784.1"/>
    <property type="molecule type" value="Genomic_DNA"/>
</dbReference>
<feature type="disulfide bond" evidence="27">
    <location>
        <begin position="314"/>
        <end position="362"/>
    </location>
</feature>
<feature type="domain" description="Sushi" evidence="35">
    <location>
        <begin position="378"/>
        <end position="446"/>
    </location>
</feature>
<feature type="disulfide bond" evidence="27">
    <location>
        <begin position="409"/>
        <end position="444"/>
    </location>
</feature>
<dbReference type="GO" id="GO:0004252">
    <property type="term" value="F:serine-type endopeptidase activity"/>
    <property type="evidence" value="ECO:0007669"/>
    <property type="project" value="UniProtKB-EC"/>
</dbReference>
<feature type="disulfide bond" evidence="27">
    <location>
        <begin position="152"/>
        <end position="167"/>
    </location>
</feature>
<dbReference type="PROSITE" id="PS50923">
    <property type="entry name" value="SUSHI"/>
    <property type="match status" value="2"/>
</dbReference>
<feature type="chain" id="PRO_5019149455" description="complement subcomponent C1r" evidence="32">
    <location>
        <begin position="31"/>
        <end position="713"/>
    </location>
</feature>
<feature type="binding site" evidence="29">
    <location>
        <position position="169"/>
    </location>
    <ligand>
        <name>Ca(2+)</name>
        <dbReference type="ChEBI" id="CHEBI:29108"/>
        <label>2</label>
    </ligand>
</feature>
<dbReference type="FunFam" id="2.60.120.290:FF:000012">
    <property type="entry name" value="mannan-binding lectin serine protease 1 isoform X1"/>
    <property type="match status" value="1"/>
</dbReference>
<keyword evidence="9 31" id="KW-0768">Sushi</keyword>
<keyword evidence="7 28" id="KW-0597">Phosphoprotein</keyword>
<dbReference type="FunFam" id="2.10.25.10:FF:000059">
    <property type="entry name" value="Mannan-binding lectin serine protease 1"/>
    <property type="match status" value="1"/>
</dbReference>
<dbReference type="OrthoDB" id="6261922at2759"/>
<keyword evidence="5" id="KW-0964">Secreted</keyword>
<dbReference type="CDD" id="cd00190">
    <property type="entry name" value="Tryp_SPc"/>
    <property type="match status" value="1"/>
</dbReference>
<evidence type="ECO:0000256" key="17">
    <source>
        <dbReference type="ARBA" id="ARBA00022837"/>
    </source>
</evidence>
<dbReference type="OMA" id="IEHSANC"/>
<dbReference type="AlphaFoldDB" id="A0A437CJQ3"/>
<keyword evidence="8" id="KW-0399">Innate immunity</keyword>
<feature type="domain" description="Sushi" evidence="35">
    <location>
        <begin position="312"/>
        <end position="377"/>
    </location>
</feature>
<evidence type="ECO:0000256" key="14">
    <source>
        <dbReference type="ARBA" id="ARBA00022801"/>
    </source>
</evidence>
<dbReference type="InterPro" id="IPR049883">
    <property type="entry name" value="NOTCH1_EGF-like"/>
</dbReference>
<dbReference type="SMART" id="SM00042">
    <property type="entry name" value="CUB"/>
    <property type="match status" value="2"/>
</dbReference>
<evidence type="ECO:0000256" key="8">
    <source>
        <dbReference type="ARBA" id="ARBA00022588"/>
    </source>
</evidence>
<dbReference type="InterPro" id="IPR035976">
    <property type="entry name" value="Sushi/SCR/CCP_sf"/>
</dbReference>
<dbReference type="Pfam" id="PF00089">
    <property type="entry name" value="Trypsin"/>
    <property type="match status" value="1"/>
</dbReference>
<comment type="caution">
    <text evidence="31">Lacks conserved residue(s) required for the propagation of feature annotation.</text>
</comment>
<dbReference type="FunFam" id="2.40.10.10:FF:000068">
    <property type="entry name" value="transmembrane protease serine 2"/>
    <property type="match status" value="1"/>
</dbReference>
<evidence type="ECO:0000256" key="7">
    <source>
        <dbReference type="ARBA" id="ARBA00022553"/>
    </source>
</evidence>
<feature type="binding site" evidence="29">
    <location>
        <position position="148"/>
    </location>
    <ligand>
        <name>Ca(2+)</name>
        <dbReference type="ChEBI" id="CHEBI:29108"/>
        <label>2</label>
    </ligand>
</feature>
<dbReference type="CDD" id="cd00041">
    <property type="entry name" value="CUB"/>
    <property type="match status" value="2"/>
</dbReference>
<dbReference type="SUPFAM" id="SSF57196">
    <property type="entry name" value="EGF/Laminin"/>
    <property type="match status" value="1"/>
</dbReference>
<keyword evidence="10" id="KW-0645">Protease</keyword>
<feature type="disulfide bond" evidence="27">
    <location>
        <begin position="342"/>
        <end position="375"/>
    </location>
</feature>
<dbReference type="EC" id="3.4.21.41" evidence="4"/>
<dbReference type="SMART" id="SM00032">
    <property type="entry name" value="CCP"/>
    <property type="match status" value="2"/>
</dbReference>
<feature type="disulfide bond" evidence="27">
    <location>
        <begin position="80"/>
        <end position="98"/>
    </location>
</feature>
<dbReference type="FunFam" id="2.10.70.10:FF:000016">
    <property type="entry name" value="Mannan-binding lectin serine protease 1"/>
    <property type="match status" value="1"/>
</dbReference>
<keyword evidence="17 29" id="KW-0106">Calcium</keyword>